<gene>
    <name evidence="5" type="ORF">R2G56_06755</name>
</gene>
<dbReference type="SMART" id="SM00345">
    <property type="entry name" value="HTH_GNTR"/>
    <property type="match status" value="1"/>
</dbReference>
<dbReference type="PRINTS" id="PR00035">
    <property type="entry name" value="HTHGNTR"/>
</dbReference>
<feature type="domain" description="HTH gntR-type" evidence="4">
    <location>
        <begin position="28"/>
        <end position="96"/>
    </location>
</feature>
<evidence type="ECO:0000256" key="2">
    <source>
        <dbReference type="ARBA" id="ARBA00023125"/>
    </source>
</evidence>
<dbReference type="Pfam" id="PF07702">
    <property type="entry name" value="UTRA"/>
    <property type="match status" value="1"/>
</dbReference>
<keyword evidence="2" id="KW-0238">DNA-binding</keyword>
<evidence type="ECO:0000259" key="4">
    <source>
        <dbReference type="PROSITE" id="PS50949"/>
    </source>
</evidence>
<dbReference type="RefSeq" id="WP_317560812.1">
    <property type="nucleotide sequence ID" value="NZ_JAWLIP010000002.1"/>
</dbReference>
<dbReference type="Proteomes" id="UP001185659">
    <property type="component" value="Unassembled WGS sequence"/>
</dbReference>
<dbReference type="PROSITE" id="PS50949">
    <property type="entry name" value="HTH_GNTR"/>
    <property type="match status" value="1"/>
</dbReference>
<keyword evidence="3" id="KW-0804">Transcription</keyword>
<dbReference type="EMBL" id="JAWLIP010000002">
    <property type="protein sequence ID" value="MDV6225982.1"/>
    <property type="molecule type" value="Genomic_DNA"/>
</dbReference>
<dbReference type="Gene3D" id="1.10.10.10">
    <property type="entry name" value="Winged helix-like DNA-binding domain superfamily/Winged helix DNA-binding domain"/>
    <property type="match status" value="1"/>
</dbReference>
<organism evidence="5 6">
    <name type="scientific">Nitratireductor aquimarinus</name>
    <dbReference type="NCBI Taxonomy" id="889300"/>
    <lineage>
        <taxon>Bacteria</taxon>
        <taxon>Pseudomonadati</taxon>
        <taxon>Pseudomonadota</taxon>
        <taxon>Alphaproteobacteria</taxon>
        <taxon>Hyphomicrobiales</taxon>
        <taxon>Phyllobacteriaceae</taxon>
        <taxon>Nitratireductor</taxon>
    </lineage>
</organism>
<dbReference type="SUPFAM" id="SSF46785">
    <property type="entry name" value="Winged helix' DNA-binding domain"/>
    <property type="match status" value="1"/>
</dbReference>
<dbReference type="InterPro" id="IPR036390">
    <property type="entry name" value="WH_DNA-bd_sf"/>
</dbReference>
<dbReference type="Pfam" id="PF00392">
    <property type="entry name" value="GntR"/>
    <property type="match status" value="1"/>
</dbReference>
<dbReference type="CDD" id="cd07377">
    <property type="entry name" value="WHTH_GntR"/>
    <property type="match status" value="1"/>
</dbReference>
<reference evidence="5 6" key="1">
    <citation type="submission" date="2023-10" db="EMBL/GenBank/DDBJ databases">
        <authorList>
            <person name="Venkata Ramana C."/>
            <person name="Sasikala C."/>
            <person name="Dhurka M."/>
        </authorList>
    </citation>
    <scope>NUCLEOTIDE SEQUENCE [LARGE SCALE GENOMIC DNA]</scope>
    <source>
        <strain evidence="5 6">KCTC 32151</strain>
    </source>
</reference>
<keyword evidence="6" id="KW-1185">Reference proteome</keyword>
<dbReference type="PANTHER" id="PTHR44846">
    <property type="entry name" value="MANNOSYL-D-GLYCERATE TRANSPORT/METABOLISM SYSTEM REPRESSOR MNGR-RELATED"/>
    <property type="match status" value="1"/>
</dbReference>
<name>A0ABU4AIA3_9HYPH</name>
<dbReference type="SMART" id="SM00866">
    <property type="entry name" value="UTRA"/>
    <property type="match status" value="1"/>
</dbReference>
<accession>A0ABU4AIA3</accession>
<proteinExistence type="predicted"/>
<evidence type="ECO:0000256" key="1">
    <source>
        <dbReference type="ARBA" id="ARBA00023015"/>
    </source>
</evidence>
<dbReference type="InterPro" id="IPR000524">
    <property type="entry name" value="Tscrpt_reg_HTH_GntR"/>
</dbReference>
<dbReference type="Gene3D" id="3.40.1410.10">
    <property type="entry name" value="Chorismate lyase-like"/>
    <property type="match status" value="1"/>
</dbReference>
<keyword evidence="1" id="KW-0805">Transcription regulation</keyword>
<evidence type="ECO:0000256" key="3">
    <source>
        <dbReference type="ARBA" id="ARBA00023163"/>
    </source>
</evidence>
<comment type="caution">
    <text evidence="5">The sequence shown here is derived from an EMBL/GenBank/DDBJ whole genome shotgun (WGS) entry which is preliminary data.</text>
</comment>
<protein>
    <submittedName>
        <fullName evidence="5">GntR family transcriptional regulator</fullName>
    </submittedName>
</protein>
<evidence type="ECO:0000313" key="5">
    <source>
        <dbReference type="EMBL" id="MDV6225982.1"/>
    </source>
</evidence>
<dbReference type="SUPFAM" id="SSF64288">
    <property type="entry name" value="Chorismate lyase-like"/>
    <property type="match status" value="1"/>
</dbReference>
<evidence type="ECO:0000313" key="6">
    <source>
        <dbReference type="Proteomes" id="UP001185659"/>
    </source>
</evidence>
<dbReference type="InterPro" id="IPR028978">
    <property type="entry name" value="Chorismate_lyase_/UTRA_dom_sf"/>
</dbReference>
<sequence>MTDARQDQGDPLGALLARDMQASEADATPLYIRLANAIRRLIEAGTLEAGAALPSERILAEATALSRVTVRRGIELLVREGVLEQRRGSGTYVLEPAERFEQPLAAITSFTEDMLSYGRKPETRWLAREYANPSAQEAMVLGLSPGDRVVRLHRLRLADALPLAVELAIVPADLLPDLSALGTSLYEALAQAGARPHKALQRMHACALPEFDARLLEADAGEPALFLERISRTAEGRVVEFTRSYFKGDRFDFVAELNLQQETGR</sequence>
<dbReference type="PANTHER" id="PTHR44846:SF1">
    <property type="entry name" value="MANNOSYL-D-GLYCERATE TRANSPORT_METABOLISM SYSTEM REPRESSOR MNGR-RELATED"/>
    <property type="match status" value="1"/>
</dbReference>
<dbReference type="InterPro" id="IPR011663">
    <property type="entry name" value="UTRA"/>
</dbReference>
<dbReference type="InterPro" id="IPR036388">
    <property type="entry name" value="WH-like_DNA-bd_sf"/>
</dbReference>
<dbReference type="InterPro" id="IPR050679">
    <property type="entry name" value="Bact_HTH_transcr_reg"/>
</dbReference>